<dbReference type="InterPro" id="IPR037294">
    <property type="entry name" value="ABC_BtuC-like"/>
</dbReference>
<feature type="transmembrane region" description="Helical" evidence="8">
    <location>
        <begin position="247"/>
        <end position="275"/>
    </location>
</feature>
<feature type="transmembrane region" description="Helical" evidence="8">
    <location>
        <begin position="27"/>
        <end position="45"/>
    </location>
</feature>
<feature type="transmembrane region" description="Helical" evidence="8">
    <location>
        <begin position="129"/>
        <end position="149"/>
    </location>
</feature>
<organism evidence="9 10">
    <name type="scientific">Qingshengfaniella alkalisoli</name>
    <dbReference type="NCBI Taxonomy" id="2599296"/>
    <lineage>
        <taxon>Bacteria</taxon>
        <taxon>Pseudomonadati</taxon>
        <taxon>Pseudomonadota</taxon>
        <taxon>Alphaproteobacteria</taxon>
        <taxon>Rhodobacterales</taxon>
        <taxon>Paracoccaceae</taxon>
        <taxon>Qingshengfaniella</taxon>
    </lineage>
</organism>
<evidence type="ECO:0000256" key="2">
    <source>
        <dbReference type="ARBA" id="ARBA00007935"/>
    </source>
</evidence>
<dbReference type="PANTHER" id="PTHR30472">
    <property type="entry name" value="FERRIC ENTEROBACTIN TRANSPORT SYSTEM PERMEASE PROTEIN"/>
    <property type="match status" value="1"/>
</dbReference>
<keyword evidence="7 8" id="KW-0472">Membrane</keyword>
<name>A0A5B8ISB1_9RHOB</name>
<accession>A0A5B8ISB1</accession>
<sequence>MRRAHRRTSHCIDCTRIGKARAMTRRFLCYTGLCGVIIAIATVRLTTGTWPMDWAAALRFDGMDSAVLWQFRLPRVIVAALTGAAFGLSGTVLQTMLRNPLASPDVIGFTAGASAGAVGAMVLGGTAYVTFGALAGGALTGLLVLIIAWKDGLLPLRLVLVGLGFGLALFAITDFLLSFAGMLQAAEMARWLTGSFADTSWSDAARILVALLFSTPVLIWLSFALNRLELGDDVARSLGLRVDAVRLSLVAISTLLAATAVSVAGPLPFLAFLAGPIARGLSGATGAAMWLSALTGTTIALFADFASSQPIMGSHLPAGIFTALIGGPFLLALLILQSRKV</sequence>
<dbReference type="AlphaFoldDB" id="A0A5B8ISB1"/>
<feature type="transmembrane region" description="Helical" evidence="8">
    <location>
        <begin position="105"/>
        <end position="123"/>
    </location>
</feature>
<keyword evidence="5 8" id="KW-0812">Transmembrane</keyword>
<dbReference type="Gene3D" id="1.10.3470.10">
    <property type="entry name" value="ABC transporter involved in vitamin B12 uptake, BtuC"/>
    <property type="match status" value="1"/>
</dbReference>
<evidence type="ECO:0000256" key="8">
    <source>
        <dbReference type="SAM" id="Phobius"/>
    </source>
</evidence>
<reference evidence="9 10" key="1">
    <citation type="submission" date="2019-07" db="EMBL/GenBank/DDBJ databases">
        <title>Litoreibacter alkalisoli sp. nov., isolated from saline-alkaline soil.</title>
        <authorList>
            <person name="Wang S."/>
            <person name="Xu L."/>
            <person name="Xing Y.-T."/>
            <person name="Sun J.-Q."/>
        </authorList>
    </citation>
    <scope>NUCLEOTIDE SEQUENCE [LARGE SCALE GENOMIC DNA]</scope>
    <source>
        <strain evidence="9 10">LN3S51</strain>
    </source>
</reference>
<protein>
    <submittedName>
        <fullName evidence="9">Iron ABC transporter permease</fullName>
    </submittedName>
</protein>
<dbReference type="InterPro" id="IPR000522">
    <property type="entry name" value="ABC_transptr_permease_BtuC"/>
</dbReference>
<evidence type="ECO:0000256" key="6">
    <source>
        <dbReference type="ARBA" id="ARBA00022989"/>
    </source>
</evidence>
<keyword evidence="6 8" id="KW-1133">Transmembrane helix</keyword>
<evidence type="ECO:0000256" key="3">
    <source>
        <dbReference type="ARBA" id="ARBA00022448"/>
    </source>
</evidence>
<evidence type="ECO:0000256" key="5">
    <source>
        <dbReference type="ARBA" id="ARBA00022692"/>
    </source>
</evidence>
<comment type="subcellular location">
    <subcellularLocation>
        <location evidence="1">Cell membrane</location>
        <topology evidence="1">Multi-pass membrane protein</topology>
    </subcellularLocation>
</comment>
<dbReference type="OrthoDB" id="9811975at2"/>
<evidence type="ECO:0000313" key="10">
    <source>
        <dbReference type="Proteomes" id="UP000318483"/>
    </source>
</evidence>
<keyword evidence="3" id="KW-0813">Transport</keyword>
<dbReference type="GO" id="GO:0005886">
    <property type="term" value="C:plasma membrane"/>
    <property type="evidence" value="ECO:0007669"/>
    <property type="project" value="UniProtKB-SubCell"/>
</dbReference>
<keyword evidence="10" id="KW-1185">Reference proteome</keyword>
<evidence type="ECO:0000256" key="1">
    <source>
        <dbReference type="ARBA" id="ARBA00004651"/>
    </source>
</evidence>
<dbReference type="GO" id="GO:0033214">
    <property type="term" value="P:siderophore-iron import into cell"/>
    <property type="evidence" value="ECO:0007669"/>
    <property type="project" value="TreeGrafter"/>
</dbReference>
<feature type="transmembrane region" description="Helical" evidence="8">
    <location>
        <begin position="158"/>
        <end position="184"/>
    </location>
</feature>
<evidence type="ECO:0000256" key="4">
    <source>
        <dbReference type="ARBA" id="ARBA00022475"/>
    </source>
</evidence>
<dbReference type="CDD" id="cd06550">
    <property type="entry name" value="TM_ABC_iron-siderophores_like"/>
    <property type="match status" value="1"/>
</dbReference>
<dbReference type="Pfam" id="PF01032">
    <property type="entry name" value="FecCD"/>
    <property type="match status" value="1"/>
</dbReference>
<comment type="similarity">
    <text evidence="2">Belongs to the binding-protein-dependent transport system permease family. FecCD subfamily.</text>
</comment>
<dbReference type="KEGG" id="lit:FPZ52_01790"/>
<dbReference type="EMBL" id="CP042261">
    <property type="protein sequence ID" value="QDY68474.1"/>
    <property type="molecule type" value="Genomic_DNA"/>
</dbReference>
<feature type="transmembrane region" description="Helical" evidence="8">
    <location>
        <begin position="204"/>
        <end position="226"/>
    </location>
</feature>
<feature type="transmembrane region" description="Helical" evidence="8">
    <location>
        <begin position="287"/>
        <end position="306"/>
    </location>
</feature>
<dbReference type="PANTHER" id="PTHR30472:SF24">
    <property type="entry name" value="FERRIC ENTEROBACTIN TRANSPORT SYSTEM PERMEASE PROTEIN FEPG"/>
    <property type="match status" value="1"/>
</dbReference>
<dbReference type="GO" id="GO:0022857">
    <property type="term" value="F:transmembrane transporter activity"/>
    <property type="evidence" value="ECO:0007669"/>
    <property type="project" value="InterPro"/>
</dbReference>
<gene>
    <name evidence="9" type="ORF">FPZ52_01790</name>
</gene>
<keyword evidence="4" id="KW-1003">Cell membrane</keyword>
<evidence type="ECO:0000313" key="9">
    <source>
        <dbReference type="EMBL" id="QDY68474.1"/>
    </source>
</evidence>
<dbReference type="Proteomes" id="UP000318483">
    <property type="component" value="Chromosome"/>
</dbReference>
<evidence type="ECO:0000256" key="7">
    <source>
        <dbReference type="ARBA" id="ARBA00023136"/>
    </source>
</evidence>
<dbReference type="SUPFAM" id="SSF81345">
    <property type="entry name" value="ABC transporter involved in vitamin B12 uptake, BtuC"/>
    <property type="match status" value="1"/>
</dbReference>
<feature type="transmembrane region" description="Helical" evidence="8">
    <location>
        <begin position="73"/>
        <end position="93"/>
    </location>
</feature>
<feature type="transmembrane region" description="Helical" evidence="8">
    <location>
        <begin position="318"/>
        <end position="336"/>
    </location>
</feature>
<proteinExistence type="inferred from homology"/>